<organism evidence="3 4">
    <name type="scientific">Symbiodinium pilosum</name>
    <name type="common">Dinoflagellate</name>
    <dbReference type="NCBI Taxonomy" id="2952"/>
    <lineage>
        <taxon>Eukaryota</taxon>
        <taxon>Sar</taxon>
        <taxon>Alveolata</taxon>
        <taxon>Dinophyceae</taxon>
        <taxon>Suessiales</taxon>
        <taxon>Symbiodiniaceae</taxon>
        <taxon>Symbiodinium</taxon>
    </lineage>
</organism>
<name>A0A812IVL9_SYMPI</name>
<feature type="region of interest" description="Disordered" evidence="1">
    <location>
        <begin position="1"/>
        <end position="49"/>
    </location>
</feature>
<dbReference type="InterPro" id="IPR014720">
    <property type="entry name" value="dsRBD_dom"/>
</dbReference>
<evidence type="ECO:0000259" key="2">
    <source>
        <dbReference type="Pfam" id="PF00035"/>
    </source>
</evidence>
<feature type="region of interest" description="Disordered" evidence="1">
    <location>
        <begin position="287"/>
        <end position="335"/>
    </location>
</feature>
<protein>
    <recommendedName>
        <fullName evidence="2">DRBM domain-containing protein</fullName>
    </recommendedName>
</protein>
<dbReference type="Pfam" id="PF00035">
    <property type="entry name" value="dsrm"/>
    <property type="match status" value="1"/>
</dbReference>
<keyword evidence="4" id="KW-1185">Reference proteome</keyword>
<dbReference type="EMBL" id="CAJNIZ010001392">
    <property type="protein sequence ID" value="CAE7190042.1"/>
    <property type="molecule type" value="Genomic_DNA"/>
</dbReference>
<feature type="domain" description="DRBM" evidence="2">
    <location>
        <begin position="214"/>
        <end position="283"/>
    </location>
</feature>
<proteinExistence type="predicted"/>
<dbReference type="AlphaFoldDB" id="A0A812IVL9"/>
<gene>
    <name evidence="3" type="ORF">SPIL2461_LOCUS1437</name>
</gene>
<dbReference type="Gene3D" id="3.30.160.20">
    <property type="match status" value="1"/>
</dbReference>
<dbReference type="OrthoDB" id="449284at2759"/>
<sequence>MRRRRRRDSRCREPRARGQSPAGRSRIQDLRHEFERERSRSRTPRPSAMELRDEVQELVENLMDLDFPNDDLRAPWAKILHLRKRLISGDETARGEHDSELPRDVQEAAFQKTNWKGKLQELYNGSFRKNVEKGEIKYTTSEVTSATTVAFRSVVEASRFQYAYHGQICHAKKLAEHSAAHAAICAEFPDYNWREALPLPEPDYQGSSRALRFKSELHETIKALTNKEVTRDDLPYETSFFPDNDRDQQYVARVTLACLDKSSYTGRPAMNKKLAEQAAAEEMKRLEVQKARKQKARERAEQKGLHSQTVQDEEESSYTYGDSESGDADPAAPVQ</sequence>
<reference evidence="3" key="1">
    <citation type="submission" date="2021-02" db="EMBL/GenBank/DDBJ databases">
        <authorList>
            <person name="Dougan E. K."/>
            <person name="Rhodes N."/>
            <person name="Thang M."/>
            <person name="Chan C."/>
        </authorList>
    </citation>
    <scope>NUCLEOTIDE SEQUENCE</scope>
</reference>
<evidence type="ECO:0000256" key="1">
    <source>
        <dbReference type="SAM" id="MobiDB-lite"/>
    </source>
</evidence>
<evidence type="ECO:0000313" key="3">
    <source>
        <dbReference type="EMBL" id="CAE7190042.1"/>
    </source>
</evidence>
<comment type="caution">
    <text evidence="3">The sequence shown here is derived from an EMBL/GenBank/DDBJ whole genome shotgun (WGS) entry which is preliminary data.</text>
</comment>
<evidence type="ECO:0000313" key="4">
    <source>
        <dbReference type="Proteomes" id="UP000649617"/>
    </source>
</evidence>
<accession>A0A812IVL9</accession>
<feature type="compositionally biased region" description="Basic and acidic residues" evidence="1">
    <location>
        <begin position="26"/>
        <end position="40"/>
    </location>
</feature>
<dbReference type="Proteomes" id="UP000649617">
    <property type="component" value="Unassembled WGS sequence"/>
</dbReference>